<dbReference type="GO" id="GO:0016020">
    <property type="term" value="C:membrane"/>
    <property type="evidence" value="ECO:0007669"/>
    <property type="project" value="InterPro"/>
</dbReference>
<dbReference type="PANTHER" id="PTHR12224:SF0">
    <property type="entry name" value="BETA-1,4-MANNOSYL-GLYCOPROTEIN 4-BETA-N-ACETYLGLUCOSAMINYLTRANSFERASE"/>
    <property type="match status" value="1"/>
</dbReference>
<evidence type="ECO:0000313" key="1">
    <source>
        <dbReference type="EMBL" id="SVB52766.1"/>
    </source>
</evidence>
<proteinExistence type="predicted"/>
<feature type="non-terminal residue" evidence="1">
    <location>
        <position position="295"/>
    </location>
</feature>
<dbReference type="InterPro" id="IPR006813">
    <property type="entry name" value="Glyco_trans_17"/>
</dbReference>
<dbReference type="Pfam" id="PF04724">
    <property type="entry name" value="Glyco_transf_17"/>
    <property type="match status" value="1"/>
</dbReference>
<sequence>MKIYDCFQFFDEEMLLDLRLNIMNKYVDKFVITEATYMHNGKPKKLIFNIEKFSKFKDKIIYIVVDKPPPNLLKVADSDTSENKESKLILNGYKRDNYQRQMAQKVLNDIDPEDWIIINDIDEIPNLKNIDFDKVKNKLIIFKQQMFYYKFNLLYPSVSWFGSRACKRKNFVSPQWLRNTKQKKYPLWRFDIIFSKKKYYNIFFIEDGGWHFTNVKSPKEIEKKLLNYLHHYEFERSGLNLKDLKKKIEEKKILYDHAMDQRKYKWGSEKKLTAISLNKMPDYLKENYKKYSTWL</sequence>
<reference evidence="1" key="1">
    <citation type="submission" date="2018-05" db="EMBL/GenBank/DDBJ databases">
        <authorList>
            <person name="Lanie J.A."/>
            <person name="Ng W.-L."/>
            <person name="Kazmierczak K.M."/>
            <person name="Andrzejewski T.M."/>
            <person name="Davidsen T.M."/>
            <person name="Wayne K.J."/>
            <person name="Tettelin H."/>
            <person name="Glass J.I."/>
            <person name="Rusch D."/>
            <person name="Podicherti R."/>
            <person name="Tsui H.-C.T."/>
            <person name="Winkler M.E."/>
        </authorList>
    </citation>
    <scope>NUCLEOTIDE SEQUENCE</scope>
</reference>
<name>A0A382EPP0_9ZZZZ</name>
<organism evidence="1">
    <name type="scientific">marine metagenome</name>
    <dbReference type="NCBI Taxonomy" id="408172"/>
    <lineage>
        <taxon>unclassified sequences</taxon>
        <taxon>metagenomes</taxon>
        <taxon>ecological metagenomes</taxon>
    </lineage>
</organism>
<dbReference type="GO" id="GO:0006044">
    <property type="term" value="P:N-acetylglucosamine metabolic process"/>
    <property type="evidence" value="ECO:0007669"/>
    <property type="project" value="TreeGrafter"/>
</dbReference>
<protein>
    <recommendedName>
        <fullName evidence="2">Glycosyltransferase family 17</fullName>
    </recommendedName>
</protein>
<gene>
    <name evidence="1" type="ORF">METZ01_LOCUS205620</name>
</gene>
<evidence type="ECO:0008006" key="2">
    <source>
        <dbReference type="Google" id="ProtNLM"/>
    </source>
</evidence>
<dbReference type="AlphaFoldDB" id="A0A382EPP0"/>
<feature type="non-terminal residue" evidence="1">
    <location>
        <position position="1"/>
    </location>
</feature>
<dbReference type="GO" id="GO:0003830">
    <property type="term" value="F:beta-1,4-mannosylglycoprotein 4-beta-N-acetylglucosaminyltransferase activity"/>
    <property type="evidence" value="ECO:0007669"/>
    <property type="project" value="InterPro"/>
</dbReference>
<dbReference type="EMBL" id="UINC01045698">
    <property type="protein sequence ID" value="SVB52766.1"/>
    <property type="molecule type" value="Genomic_DNA"/>
</dbReference>
<accession>A0A382EPP0</accession>
<dbReference type="PANTHER" id="PTHR12224">
    <property type="entry name" value="BETA-1,4-MANNOSYL-GLYCOPROTEIN BETA-1,4-N-ACETYLGLUCOSAMINYL-TRANSFERASE"/>
    <property type="match status" value="1"/>
</dbReference>